<name>A0A9W8QAK6_AKAMU</name>
<dbReference type="RefSeq" id="XP_056051909.1">
    <property type="nucleotide sequence ID" value="XM_056200017.1"/>
</dbReference>
<dbReference type="KEGG" id="amus:LMH87_010957"/>
<comment type="caution">
    <text evidence="1">The sequence shown here is derived from an EMBL/GenBank/DDBJ whole genome shotgun (WGS) entry which is preliminary data.</text>
</comment>
<organism evidence="1 2">
    <name type="scientific">Akanthomyces muscarius</name>
    <name type="common">Entomopathogenic fungus</name>
    <name type="synonym">Lecanicillium muscarium</name>
    <dbReference type="NCBI Taxonomy" id="2231603"/>
    <lineage>
        <taxon>Eukaryota</taxon>
        <taxon>Fungi</taxon>
        <taxon>Dikarya</taxon>
        <taxon>Ascomycota</taxon>
        <taxon>Pezizomycotina</taxon>
        <taxon>Sordariomycetes</taxon>
        <taxon>Hypocreomycetidae</taxon>
        <taxon>Hypocreales</taxon>
        <taxon>Cordycipitaceae</taxon>
        <taxon>Akanthomyces</taxon>
    </lineage>
</organism>
<proteinExistence type="predicted"/>
<evidence type="ECO:0000313" key="1">
    <source>
        <dbReference type="EMBL" id="KAJ4150195.1"/>
    </source>
</evidence>
<protein>
    <submittedName>
        <fullName evidence="1">Uncharacterized protein</fullName>
    </submittedName>
</protein>
<gene>
    <name evidence="1" type="ORF">LMH87_010957</name>
</gene>
<dbReference type="EMBL" id="JAJHUN010000009">
    <property type="protein sequence ID" value="KAJ4150195.1"/>
    <property type="molecule type" value="Genomic_DNA"/>
</dbReference>
<keyword evidence="2" id="KW-1185">Reference proteome</keyword>
<dbReference type="GeneID" id="80898116"/>
<reference evidence="1" key="1">
    <citation type="journal article" date="2023" name="Access Microbiol">
        <title>De-novo genome assembly for Akanthomyces muscarius, a biocontrol agent of insect agricultural pests.</title>
        <authorList>
            <person name="Erdos Z."/>
            <person name="Studholme D.J."/>
            <person name="Raymond B."/>
            <person name="Sharma M."/>
        </authorList>
    </citation>
    <scope>NUCLEOTIDE SEQUENCE</scope>
    <source>
        <strain evidence="1">Ve6</strain>
    </source>
</reference>
<evidence type="ECO:0000313" key="2">
    <source>
        <dbReference type="Proteomes" id="UP001144673"/>
    </source>
</evidence>
<dbReference type="Proteomes" id="UP001144673">
    <property type="component" value="Chromosome 4"/>
</dbReference>
<sequence>MGKHRPSNSAGKLVCLITSIINCKGLGAGLCLRVGRQYTFICKLQVVKEIYPKRVVVCATKTSDVCIQLATLTLHCGDGLC</sequence>
<accession>A0A9W8QAK6</accession>
<dbReference type="AlphaFoldDB" id="A0A9W8QAK6"/>